<organism evidence="2">
    <name type="scientific">Chromera velia CCMP2878</name>
    <dbReference type="NCBI Taxonomy" id="1169474"/>
    <lineage>
        <taxon>Eukaryota</taxon>
        <taxon>Sar</taxon>
        <taxon>Alveolata</taxon>
        <taxon>Colpodellida</taxon>
        <taxon>Chromeraceae</taxon>
        <taxon>Chromera</taxon>
    </lineage>
</organism>
<evidence type="ECO:0000313" key="2">
    <source>
        <dbReference type="EMBL" id="CEM12566.1"/>
    </source>
</evidence>
<feature type="region of interest" description="Disordered" evidence="1">
    <location>
        <begin position="207"/>
        <end position="231"/>
    </location>
</feature>
<feature type="compositionally biased region" description="Basic and acidic residues" evidence="1">
    <location>
        <begin position="1"/>
        <end position="27"/>
    </location>
</feature>
<reference evidence="2" key="1">
    <citation type="submission" date="2014-11" db="EMBL/GenBank/DDBJ databases">
        <authorList>
            <person name="Otto D Thomas"/>
            <person name="Naeem Raeece"/>
        </authorList>
    </citation>
    <scope>NUCLEOTIDE SEQUENCE</scope>
</reference>
<proteinExistence type="predicted"/>
<gene>
    <name evidence="2" type="ORF">Cvel_16910</name>
</gene>
<sequence length="231" mass="25869">MEGREVAGAAEKNEIEGGQTEKERENEDITEAVAEAEGGVDDLIEKGKALRKEGTTDWESHQEDLLEKFAEQQEVQMHYRAPTLLCAVDANTNKDFFKEKLLPLGMFDPNPSSMDPFLTMQQPLSPEAIVALQGPFTIRMTSELQGVATKIGRTPRNTWAKIEKEEDRVFITWQKGQNPQKQRSLSEGGDLVVSDYYLPYSLLRFISPPPGPSQSTRARSGSPDKREKLVS</sequence>
<name>A0A0G4FGJ3_9ALVE</name>
<feature type="compositionally biased region" description="Basic and acidic residues" evidence="1">
    <location>
        <begin position="222"/>
        <end position="231"/>
    </location>
</feature>
<dbReference type="AlphaFoldDB" id="A0A0G4FGJ3"/>
<dbReference type="VEuPathDB" id="CryptoDB:Cvel_16910"/>
<protein>
    <submittedName>
        <fullName evidence="2">Uncharacterized protein</fullName>
    </submittedName>
</protein>
<evidence type="ECO:0000256" key="1">
    <source>
        <dbReference type="SAM" id="MobiDB-lite"/>
    </source>
</evidence>
<feature type="region of interest" description="Disordered" evidence="1">
    <location>
        <begin position="1"/>
        <end position="48"/>
    </location>
</feature>
<dbReference type="EMBL" id="CDMZ01000357">
    <property type="protein sequence ID" value="CEM12566.1"/>
    <property type="molecule type" value="Genomic_DNA"/>
</dbReference>
<dbReference type="PhylomeDB" id="A0A0G4FGJ3"/>
<accession>A0A0G4FGJ3</accession>